<sequence>MMNKQMTQHTTIADVAKAAGVSATTVSRIINGRYDKMRPATRKRVEKAIKDLQFVPTASARQLRQTHSHVVGILVGDISNPFSSLLAKGIDDVLQQAGYDILLMNTNNSRENESRALQRLYQQRVDGIIVQPNSRHFSQFAPAIHNDIPLVIVDREVDDQPSTVGKVTSANRDACFNLGKILYQNGYQNILTVSAHFAEASGQIPRIAGLKVAAADNGLSYRNIETRGHDRQWLAKTFLQQLNELKGKTAVVSLMGPILFDLLAIFKELNLSFPDDLGLVSFDDWEWSQYVANGIFLLKQDMELMGSLAANKLLTQINQQSTISSTTLLPVEIIAHQSL</sequence>
<dbReference type="PROSITE" id="PS50932">
    <property type="entry name" value="HTH_LACI_2"/>
    <property type="match status" value="1"/>
</dbReference>
<dbReference type="PANTHER" id="PTHR30146:SF154">
    <property type="entry name" value="TRANSCRIPTION REGULATOR, MEMBER OF GALR FAMILY"/>
    <property type="match status" value="1"/>
</dbReference>
<dbReference type="Proteomes" id="UP000027731">
    <property type="component" value="Unassembled WGS sequence"/>
</dbReference>
<accession>A0A073JZ42</accession>
<dbReference type="InterPro" id="IPR001761">
    <property type="entry name" value="Peripla_BP/Lac1_sug-bd_dom"/>
</dbReference>
<dbReference type="AlphaFoldDB" id="A0A073JZ42"/>
<keyword evidence="1" id="KW-0805">Transcription regulation</keyword>
<keyword evidence="3" id="KW-0804">Transcription</keyword>
<dbReference type="SUPFAM" id="SSF53822">
    <property type="entry name" value="Periplasmic binding protein-like I"/>
    <property type="match status" value="1"/>
</dbReference>
<dbReference type="CDD" id="cd01392">
    <property type="entry name" value="HTH_LacI"/>
    <property type="match status" value="1"/>
</dbReference>
<dbReference type="PANTHER" id="PTHR30146">
    <property type="entry name" value="LACI-RELATED TRANSCRIPTIONAL REPRESSOR"/>
    <property type="match status" value="1"/>
</dbReference>
<dbReference type="RefSeq" id="WP_051668650.1">
    <property type="nucleotide sequence ID" value="NZ_PTLS01000018.1"/>
</dbReference>
<dbReference type="InterPro" id="IPR028082">
    <property type="entry name" value="Peripla_BP_I"/>
</dbReference>
<evidence type="ECO:0000256" key="2">
    <source>
        <dbReference type="ARBA" id="ARBA00023125"/>
    </source>
</evidence>
<dbReference type="EMBL" id="JOSX01000023">
    <property type="protein sequence ID" value="KEK13904.1"/>
    <property type="molecule type" value="Genomic_DNA"/>
</dbReference>
<keyword evidence="2 6" id="KW-0238">DNA-binding</keyword>
<dbReference type="PROSITE" id="PS00356">
    <property type="entry name" value="HTH_LACI_1"/>
    <property type="match status" value="1"/>
</dbReference>
<proteinExistence type="predicted"/>
<dbReference type="SUPFAM" id="SSF47413">
    <property type="entry name" value="lambda repressor-like DNA-binding domains"/>
    <property type="match status" value="1"/>
</dbReference>
<feature type="domain" description="HTH lacI-type" evidence="4">
    <location>
        <begin position="10"/>
        <end position="65"/>
    </location>
</feature>
<organism evidence="5 7">
    <name type="scientific">Limosilactobacillus reuteri</name>
    <name type="common">Lactobacillus reuteri</name>
    <dbReference type="NCBI Taxonomy" id="1598"/>
    <lineage>
        <taxon>Bacteria</taxon>
        <taxon>Bacillati</taxon>
        <taxon>Bacillota</taxon>
        <taxon>Bacilli</taxon>
        <taxon>Lactobacillales</taxon>
        <taxon>Lactobacillaceae</taxon>
        <taxon>Limosilactobacillus</taxon>
    </lineage>
</organism>
<evidence type="ECO:0000259" key="4">
    <source>
        <dbReference type="PROSITE" id="PS50932"/>
    </source>
</evidence>
<evidence type="ECO:0000313" key="7">
    <source>
        <dbReference type="Proteomes" id="UP000027731"/>
    </source>
</evidence>
<name>A0A073JZ42_LIMRT</name>
<dbReference type="Proteomes" id="UP000276940">
    <property type="component" value="Unassembled WGS sequence"/>
</dbReference>
<dbReference type="GO" id="GO:0000976">
    <property type="term" value="F:transcription cis-regulatory region binding"/>
    <property type="evidence" value="ECO:0007669"/>
    <property type="project" value="TreeGrafter"/>
</dbReference>
<dbReference type="SMART" id="SM00354">
    <property type="entry name" value="HTH_LACI"/>
    <property type="match status" value="1"/>
</dbReference>
<dbReference type="Pfam" id="PF00532">
    <property type="entry name" value="Peripla_BP_1"/>
    <property type="match status" value="1"/>
</dbReference>
<gene>
    <name evidence="6" type="ORF">C5O77_02285</name>
    <name evidence="5" type="ORF">LR3_09820</name>
</gene>
<dbReference type="PATRIC" id="fig|1598.90.peg.2106"/>
<evidence type="ECO:0000256" key="3">
    <source>
        <dbReference type="ARBA" id="ARBA00023163"/>
    </source>
</evidence>
<evidence type="ECO:0000313" key="6">
    <source>
        <dbReference type="EMBL" id="RMX26479.1"/>
    </source>
</evidence>
<reference evidence="6 8" key="2">
    <citation type="journal article" date="2018" name="J Appl Environ Microbiol">
        <title>The gut symbionts Lactobacillus reuteri R2lc and 2010 encode a polyketide synthase cluster that activates the mammalian aryl-hydrocarbon receptor.</title>
        <authorList>
            <person name="Ozcam M."/>
            <person name="Roos S."/>
            <person name="Van Pijkeren J.P."/>
        </authorList>
    </citation>
    <scope>NUCLEOTIDE SEQUENCE [LARGE SCALE GENOMIC DNA]</scope>
    <source>
        <strain evidence="6 8">R2lc</strain>
    </source>
</reference>
<evidence type="ECO:0000313" key="5">
    <source>
        <dbReference type="EMBL" id="KEK13904.1"/>
    </source>
</evidence>
<dbReference type="GO" id="GO:0003700">
    <property type="term" value="F:DNA-binding transcription factor activity"/>
    <property type="evidence" value="ECO:0007669"/>
    <property type="project" value="TreeGrafter"/>
</dbReference>
<evidence type="ECO:0000313" key="8">
    <source>
        <dbReference type="Proteomes" id="UP000276940"/>
    </source>
</evidence>
<dbReference type="InterPro" id="IPR000843">
    <property type="entry name" value="HTH_LacI"/>
</dbReference>
<reference evidence="5 7" key="1">
    <citation type="submission" date="2014-06" db="EMBL/GenBank/DDBJ databases">
        <title>Genetic determinant of reutericyclin biosynthesis of Lactobacillus reuteri.</title>
        <authorList>
            <person name="Lin X."/>
            <person name="Duar R."/>
            <person name="Walter J."/>
            <person name="Gaenzle M."/>
        </authorList>
    </citation>
    <scope>NUCLEOTIDE SEQUENCE [LARGE SCALE GENOMIC DNA]</scope>
    <source>
        <strain evidence="5 7">LTH2584</strain>
    </source>
</reference>
<evidence type="ECO:0000256" key="1">
    <source>
        <dbReference type="ARBA" id="ARBA00023015"/>
    </source>
</evidence>
<dbReference type="InterPro" id="IPR010982">
    <property type="entry name" value="Lambda_DNA-bd_dom_sf"/>
</dbReference>
<dbReference type="Pfam" id="PF00356">
    <property type="entry name" value="LacI"/>
    <property type="match status" value="1"/>
</dbReference>
<comment type="caution">
    <text evidence="5">The sequence shown here is derived from an EMBL/GenBank/DDBJ whole genome shotgun (WGS) entry which is preliminary data.</text>
</comment>
<dbReference type="Gene3D" id="3.40.50.2300">
    <property type="match status" value="2"/>
</dbReference>
<dbReference type="Gene3D" id="1.10.260.40">
    <property type="entry name" value="lambda repressor-like DNA-binding domains"/>
    <property type="match status" value="1"/>
</dbReference>
<dbReference type="EMBL" id="PTLS01000018">
    <property type="protein sequence ID" value="RMX26479.1"/>
    <property type="molecule type" value="Genomic_DNA"/>
</dbReference>
<dbReference type="PRINTS" id="PR00036">
    <property type="entry name" value="HTHLACI"/>
</dbReference>
<protein>
    <submittedName>
        <fullName evidence="5 6">Transcriptional regulator</fullName>
    </submittedName>
</protein>